<dbReference type="Gene3D" id="3.40.1080.10">
    <property type="entry name" value="Glutaconate Coenzyme A-transferase"/>
    <property type="match status" value="1"/>
</dbReference>
<reference evidence="1" key="1">
    <citation type="journal article" date="2015" name="Nature">
        <title>Complex archaea that bridge the gap between prokaryotes and eukaryotes.</title>
        <authorList>
            <person name="Spang A."/>
            <person name="Saw J.H."/>
            <person name="Jorgensen S.L."/>
            <person name="Zaremba-Niedzwiedzka K."/>
            <person name="Martijn J."/>
            <person name="Lind A.E."/>
            <person name="van Eijk R."/>
            <person name="Schleper C."/>
            <person name="Guy L."/>
            <person name="Ettema T.J."/>
        </authorList>
    </citation>
    <scope>NUCLEOTIDE SEQUENCE</scope>
</reference>
<dbReference type="InterPro" id="IPR004165">
    <property type="entry name" value="CoA_trans_fam_I"/>
</dbReference>
<dbReference type="PANTHER" id="PTHR43293">
    <property type="entry name" value="ACETATE COA-TRANSFERASE YDIF"/>
    <property type="match status" value="1"/>
</dbReference>
<dbReference type="SUPFAM" id="SSF100950">
    <property type="entry name" value="NagB/RpiA/CoA transferase-like"/>
    <property type="match status" value="1"/>
</dbReference>
<dbReference type="PANTHER" id="PTHR43293:SF3">
    <property type="entry name" value="CHOLESTEROL RING-CLEAVING HYDROLASE IPDB SUBUNIT"/>
    <property type="match status" value="1"/>
</dbReference>
<protein>
    <recommendedName>
        <fullName evidence="2">Glutaconate CoA-transferase</fullName>
    </recommendedName>
</protein>
<sequence length="286" mass="31653">MSERYSLDELISMAIAREINDYENVVMGVGIPITACVLAKGLHAKNAILMTESGLLGFDPLIPVVGIADVGASKGFSYSTDLFSIFTTHTYRGFVDKCFLGCGQIDKYGNINSTVIGDYKNFKRRLPGSGGAADFISYAKKTVLTLNRGQFMEKLDYMTSPGYLDGGDSRDKSGHFLQGSGPSTVVSRKGVFKFDPVSKEMFLASNHPGITVEEIKKDIPWELKVSPDLKETVPPTEEELEFMRRFNPALSIGPKATLRYINRIRYPKLPAKGSAFIQELRDKFFS</sequence>
<gene>
    <name evidence="1" type="ORF">LCGC14_1193060</name>
</gene>
<dbReference type="Pfam" id="PF01144">
    <property type="entry name" value="CoA_trans"/>
    <property type="match status" value="1"/>
</dbReference>
<accession>A0A0F9M6L1</accession>
<dbReference type="InterPro" id="IPR037171">
    <property type="entry name" value="NagB/RpiA_transferase-like"/>
</dbReference>
<comment type="caution">
    <text evidence="1">The sequence shown here is derived from an EMBL/GenBank/DDBJ whole genome shotgun (WGS) entry which is preliminary data.</text>
</comment>
<dbReference type="SMART" id="SM00882">
    <property type="entry name" value="CoA_trans"/>
    <property type="match status" value="1"/>
</dbReference>
<dbReference type="GO" id="GO:0008410">
    <property type="term" value="F:CoA-transferase activity"/>
    <property type="evidence" value="ECO:0007669"/>
    <property type="project" value="InterPro"/>
</dbReference>
<evidence type="ECO:0000313" key="1">
    <source>
        <dbReference type="EMBL" id="KKM94951.1"/>
    </source>
</evidence>
<evidence type="ECO:0008006" key="2">
    <source>
        <dbReference type="Google" id="ProtNLM"/>
    </source>
</evidence>
<dbReference type="AlphaFoldDB" id="A0A0F9M6L1"/>
<dbReference type="EMBL" id="LAZR01006071">
    <property type="protein sequence ID" value="KKM94951.1"/>
    <property type="molecule type" value="Genomic_DNA"/>
</dbReference>
<organism evidence="1">
    <name type="scientific">marine sediment metagenome</name>
    <dbReference type="NCBI Taxonomy" id="412755"/>
    <lineage>
        <taxon>unclassified sequences</taxon>
        <taxon>metagenomes</taxon>
        <taxon>ecological metagenomes</taxon>
    </lineage>
</organism>
<proteinExistence type="predicted"/>
<name>A0A0F9M6L1_9ZZZZ</name>